<dbReference type="AlphaFoldDB" id="K3X0M0"/>
<dbReference type="GO" id="GO:0005509">
    <property type="term" value="F:calcium ion binding"/>
    <property type="evidence" value="ECO:0007669"/>
    <property type="project" value="InterPro"/>
</dbReference>
<dbReference type="PROSITE" id="PS50222">
    <property type="entry name" value="EF_HAND_2"/>
    <property type="match status" value="1"/>
</dbReference>
<dbReference type="Proteomes" id="UP000019132">
    <property type="component" value="Unassembled WGS sequence"/>
</dbReference>
<keyword evidence="1" id="KW-0106">Calcium</keyword>
<dbReference type="VEuPathDB" id="FungiDB:PYU1_G010746"/>
<feature type="domain" description="EF-hand" evidence="2">
    <location>
        <begin position="104"/>
        <end position="139"/>
    </location>
</feature>
<dbReference type="InParanoid" id="K3X0M0"/>
<protein>
    <recommendedName>
        <fullName evidence="2">EF-hand domain-containing protein</fullName>
    </recommendedName>
</protein>
<evidence type="ECO:0000313" key="3">
    <source>
        <dbReference type="EnsemblProtists" id="PYU1_T010769"/>
    </source>
</evidence>
<evidence type="ECO:0000256" key="1">
    <source>
        <dbReference type="ARBA" id="ARBA00022837"/>
    </source>
</evidence>
<dbReference type="EnsemblProtists" id="PYU1_T010769">
    <property type="protein sequence ID" value="PYU1_T010769"/>
    <property type="gene ID" value="PYU1_G010746"/>
</dbReference>
<reference evidence="4" key="2">
    <citation type="submission" date="2010-04" db="EMBL/GenBank/DDBJ databases">
        <authorList>
            <person name="Buell R."/>
            <person name="Hamilton J."/>
            <person name="Hostetler J."/>
        </authorList>
    </citation>
    <scope>NUCLEOTIDE SEQUENCE [LARGE SCALE GENOMIC DNA]</scope>
    <source>
        <strain evidence="4">DAOM:BR144</strain>
    </source>
</reference>
<organism evidence="3 4">
    <name type="scientific">Globisporangium ultimum (strain ATCC 200006 / CBS 805.95 / DAOM BR144)</name>
    <name type="common">Pythium ultimum</name>
    <dbReference type="NCBI Taxonomy" id="431595"/>
    <lineage>
        <taxon>Eukaryota</taxon>
        <taxon>Sar</taxon>
        <taxon>Stramenopiles</taxon>
        <taxon>Oomycota</taxon>
        <taxon>Peronosporomycetes</taxon>
        <taxon>Pythiales</taxon>
        <taxon>Pythiaceae</taxon>
        <taxon>Globisporangium</taxon>
    </lineage>
</organism>
<reference evidence="3" key="3">
    <citation type="submission" date="2015-02" db="UniProtKB">
        <authorList>
            <consortium name="EnsemblProtists"/>
        </authorList>
    </citation>
    <scope>IDENTIFICATION</scope>
    <source>
        <strain evidence="3">DAOM BR144</strain>
    </source>
</reference>
<name>K3X0M0_GLOUD</name>
<evidence type="ECO:0000313" key="4">
    <source>
        <dbReference type="Proteomes" id="UP000019132"/>
    </source>
</evidence>
<dbReference type="eggNOG" id="KOG4177">
    <property type="taxonomic scope" value="Eukaryota"/>
</dbReference>
<reference evidence="4" key="1">
    <citation type="journal article" date="2010" name="Genome Biol.">
        <title>Genome sequence of the necrotrophic plant pathogen Pythium ultimum reveals original pathogenicity mechanisms and effector repertoire.</title>
        <authorList>
            <person name="Levesque C.A."/>
            <person name="Brouwer H."/>
            <person name="Cano L."/>
            <person name="Hamilton J.P."/>
            <person name="Holt C."/>
            <person name="Huitema E."/>
            <person name="Raffaele S."/>
            <person name="Robideau G.P."/>
            <person name="Thines M."/>
            <person name="Win J."/>
            <person name="Zerillo M.M."/>
            <person name="Beakes G.W."/>
            <person name="Boore J.L."/>
            <person name="Busam D."/>
            <person name="Dumas B."/>
            <person name="Ferriera S."/>
            <person name="Fuerstenberg S.I."/>
            <person name="Gachon C.M."/>
            <person name="Gaulin E."/>
            <person name="Govers F."/>
            <person name="Grenville-Briggs L."/>
            <person name="Horner N."/>
            <person name="Hostetler J."/>
            <person name="Jiang R.H."/>
            <person name="Johnson J."/>
            <person name="Krajaejun T."/>
            <person name="Lin H."/>
            <person name="Meijer H.J."/>
            <person name="Moore B."/>
            <person name="Morris P."/>
            <person name="Phuntmart V."/>
            <person name="Puiu D."/>
            <person name="Shetty J."/>
            <person name="Stajich J.E."/>
            <person name="Tripathy S."/>
            <person name="Wawra S."/>
            <person name="van West P."/>
            <person name="Whitty B.R."/>
            <person name="Coutinho P.M."/>
            <person name="Henrissat B."/>
            <person name="Martin F."/>
            <person name="Thomas P.D."/>
            <person name="Tyler B.M."/>
            <person name="De Vries R.P."/>
            <person name="Kamoun S."/>
            <person name="Yandell M."/>
            <person name="Tisserat N."/>
            <person name="Buell C.R."/>
        </authorList>
    </citation>
    <scope>NUCLEOTIDE SEQUENCE</scope>
    <source>
        <strain evidence="4">DAOM:BR144</strain>
    </source>
</reference>
<dbReference type="InterPro" id="IPR002048">
    <property type="entry name" value="EF_hand_dom"/>
</dbReference>
<dbReference type="STRING" id="431595.K3X0M0"/>
<dbReference type="PROSITE" id="PS00018">
    <property type="entry name" value="EF_HAND_1"/>
    <property type="match status" value="1"/>
</dbReference>
<accession>K3X0M0</accession>
<dbReference type="SUPFAM" id="SSF47473">
    <property type="entry name" value="EF-hand"/>
    <property type="match status" value="1"/>
</dbReference>
<dbReference type="HOGENOM" id="CLU_151610_0_0_1"/>
<keyword evidence="4" id="KW-1185">Reference proteome</keyword>
<dbReference type="EMBL" id="GL376592">
    <property type="status" value="NOT_ANNOTATED_CDS"/>
    <property type="molecule type" value="Genomic_DNA"/>
</dbReference>
<dbReference type="InterPro" id="IPR018247">
    <property type="entry name" value="EF_Hand_1_Ca_BS"/>
</dbReference>
<evidence type="ECO:0000259" key="2">
    <source>
        <dbReference type="PROSITE" id="PS50222"/>
    </source>
</evidence>
<sequence length="142" mass="16267">MGLKNSRPVPQAHAELHVAPFLQRRIRSWHLDHVTQLALLRYRSLTKRFCIDALQLSMVLGVKDEKFIQDMMKLFLPKTPTRVQCMVDAMEILIAFILLCQAPSMLSRFEAIFDVMDVNSTGFITTTDLVVFHCVKLCTGED</sequence>
<dbReference type="InterPro" id="IPR011992">
    <property type="entry name" value="EF-hand-dom_pair"/>
</dbReference>
<proteinExistence type="predicted"/>